<evidence type="ECO:0000313" key="3">
    <source>
        <dbReference type="EMBL" id="CDI83351.1"/>
    </source>
</evidence>
<feature type="region of interest" description="Disordered" evidence="2">
    <location>
        <begin position="89"/>
        <end position="114"/>
    </location>
</feature>
<feature type="coiled-coil region" evidence="1">
    <location>
        <begin position="122"/>
        <end position="252"/>
    </location>
</feature>
<accession>U6GSW8</accession>
<dbReference type="EMBL" id="HG673400">
    <property type="protein sequence ID" value="CDI83351.1"/>
    <property type="molecule type" value="Genomic_DNA"/>
</dbReference>
<dbReference type="Proteomes" id="UP000018050">
    <property type="component" value="Unassembled WGS sequence"/>
</dbReference>
<keyword evidence="4" id="KW-1185">Reference proteome</keyword>
<organism evidence="3 4">
    <name type="scientific">Eimeria acervulina</name>
    <name type="common">Coccidian parasite</name>
    <dbReference type="NCBI Taxonomy" id="5801"/>
    <lineage>
        <taxon>Eukaryota</taxon>
        <taxon>Sar</taxon>
        <taxon>Alveolata</taxon>
        <taxon>Apicomplexa</taxon>
        <taxon>Conoidasida</taxon>
        <taxon>Coccidia</taxon>
        <taxon>Eucoccidiorida</taxon>
        <taxon>Eimeriorina</taxon>
        <taxon>Eimeriidae</taxon>
        <taxon>Eimeria</taxon>
    </lineage>
</organism>
<gene>
    <name evidence="3" type="ORF">EAH_00036270</name>
</gene>
<dbReference type="GeneID" id="25271697"/>
<proteinExistence type="predicted"/>
<evidence type="ECO:0000313" key="4">
    <source>
        <dbReference type="Proteomes" id="UP000018050"/>
    </source>
</evidence>
<keyword evidence="1" id="KW-0175">Coiled coil</keyword>
<evidence type="ECO:0000256" key="2">
    <source>
        <dbReference type="SAM" id="MobiDB-lite"/>
    </source>
</evidence>
<dbReference type="OrthoDB" id="347776at2759"/>
<feature type="compositionally biased region" description="Polar residues" evidence="2">
    <location>
        <begin position="35"/>
        <end position="46"/>
    </location>
</feature>
<evidence type="ECO:0000256" key="1">
    <source>
        <dbReference type="SAM" id="Coils"/>
    </source>
</evidence>
<dbReference type="VEuPathDB" id="ToxoDB:EAH_00036270"/>
<dbReference type="AlphaFoldDB" id="U6GSW8"/>
<reference evidence="3" key="1">
    <citation type="submission" date="2013-10" db="EMBL/GenBank/DDBJ databases">
        <title>Genomic analysis of the causative agents of coccidiosis in chickens.</title>
        <authorList>
            <person name="Reid A.J."/>
            <person name="Blake D."/>
            <person name="Billington K."/>
            <person name="Browne H."/>
            <person name="Dunn M."/>
            <person name="Hung S."/>
            <person name="Kawahara F."/>
            <person name="Miranda-Saavedra D."/>
            <person name="Mourier T."/>
            <person name="Nagra H."/>
            <person name="Otto T.D."/>
            <person name="Rawlings N."/>
            <person name="Sanchez A."/>
            <person name="Sanders M."/>
            <person name="Subramaniam C."/>
            <person name="Tay Y."/>
            <person name="Dear P."/>
            <person name="Doerig C."/>
            <person name="Gruber A."/>
            <person name="Parkinson J."/>
            <person name="Shirley M."/>
            <person name="Wan K.L."/>
            <person name="Berriman M."/>
            <person name="Tomley F."/>
            <person name="Pain A."/>
        </authorList>
    </citation>
    <scope>NUCLEOTIDE SEQUENCE</scope>
    <source>
        <strain evidence="3">Houghton</strain>
    </source>
</reference>
<feature type="region of interest" description="Disordered" evidence="2">
    <location>
        <begin position="1"/>
        <end position="61"/>
    </location>
</feature>
<protein>
    <submittedName>
        <fullName evidence="3">Trichohyalin, putative</fullName>
    </submittedName>
</protein>
<sequence>MKKLFSRSTGKPQENSGDGTKGPNRAGSMPVHRWQPSQQDSLSSEAPYTKDAETASSLPSTHRGPLVGKVIFLCKSYEPAGWANLRRGGEARAGSAAKTRYGTAGRKGKLRHPPQPKYLEQVVSMEDKLKSSTDAIQRLNEHIADLRKLLATKDKEVEELRYELEYLRKEKAEARELAVTETEKLAKANAKIEELVDRLQASEGQRNSFLQLGSPEELASLAARNSELLSQLAEKEEAVLSLRRQMTEMQEHAEVRL</sequence>
<reference evidence="3" key="2">
    <citation type="submission" date="2013-10" db="EMBL/GenBank/DDBJ databases">
        <authorList>
            <person name="Aslett M."/>
        </authorList>
    </citation>
    <scope>NUCLEOTIDE SEQUENCE</scope>
    <source>
        <strain evidence="3">Houghton</strain>
    </source>
</reference>
<dbReference type="RefSeq" id="XP_013247523.1">
    <property type="nucleotide sequence ID" value="XM_013392069.1"/>
</dbReference>
<name>U6GSW8_EIMAC</name>
<feature type="compositionally biased region" description="Polar residues" evidence="2">
    <location>
        <begin position="1"/>
        <end position="18"/>
    </location>
</feature>